<name>A0A0E9XDW3_ANGAN</name>
<evidence type="ECO:0000313" key="1">
    <source>
        <dbReference type="EMBL" id="JAI00647.1"/>
    </source>
</evidence>
<dbReference type="AlphaFoldDB" id="A0A0E9XDW3"/>
<reference evidence="1" key="1">
    <citation type="submission" date="2014-11" db="EMBL/GenBank/DDBJ databases">
        <authorList>
            <person name="Amaro Gonzalez C."/>
        </authorList>
    </citation>
    <scope>NUCLEOTIDE SEQUENCE</scope>
</reference>
<organism evidence="1">
    <name type="scientific">Anguilla anguilla</name>
    <name type="common">European freshwater eel</name>
    <name type="synonym">Muraena anguilla</name>
    <dbReference type="NCBI Taxonomy" id="7936"/>
    <lineage>
        <taxon>Eukaryota</taxon>
        <taxon>Metazoa</taxon>
        <taxon>Chordata</taxon>
        <taxon>Craniata</taxon>
        <taxon>Vertebrata</taxon>
        <taxon>Euteleostomi</taxon>
        <taxon>Actinopterygii</taxon>
        <taxon>Neopterygii</taxon>
        <taxon>Teleostei</taxon>
        <taxon>Anguilliformes</taxon>
        <taxon>Anguillidae</taxon>
        <taxon>Anguilla</taxon>
    </lineage>
</organism>
<sequence>MAYLLHNPYSYCGKFIQSYYGYMRKAEQQCCKTSQDCTSCLLQTHKTHPEC</sequence>
<reference evidence="1" key="2">
    <citation type="journal article" date="2015" name="Fish Shellfish Immunol.">
        <title>Early steps in the European eel (Anguilla anguilla)-Vibrio vulnificus interaction in the gills: Role of the RtxA13 toxin.</title>
        <authorList>
            <person name="Callol A."/>
            <person name="Pajuelo D."/>
            <person name="Ebbesson L."/>
            <person name="Teles M."/>
            <person name="MacKenzie S."/>
            <person name="Amaro C."/>
        </authorList>
    </citation>
    <scope>NUCLEOTIDE SEQUENCE</scope>
</reference>
<protein>
    <submittedName>
        <fullName evidence="1">Uncharacterized protein</fullName>
    </submittedName>
</protein>
<accession>A0A0E9XDW3</accession>
<proteinExistence type="predicted"/>
<dbReference type="EMBL" id="GBXM01007931">
    <property type="protein sequence ID" value="JAI00647.1"/>
    <property type="molecule type" value="Transcribed_RNA"/>
</dbReference>